<dbReference type="Gene3D" id="1.20.81.30">
    <property type="entry name" value="Type II secretion system (T2SS), domain F"/>
    <property type="match status" value="1"/>
</dbReference>
<dbReference type="Pfam" id="PF00482">
    <property type="entry name" value="T2SSF"/>
    <property type="match status" value="1"/>
</dbReference>
<protein>
    <recommendedName>
        <fullName evidence="7">Type II secretion system protein GspF domain-containing protein</fullName>
    </recommendedName>
</protein>
<evidence type="ECO:0000313" key="9">
    <source>
        <dbReference type="Proteomes" id="UP000287022"/>
    </source>
</evidence>
<name>A0A432YZL5_9GAMM</name>
<keyword evidence="2" id="KW-1003">Cell membrane</keyword>
<dbReference type="PANTHER" id="PTHR35007:SF2">
    <property type="entry name" value="PILUS ASSEMBLE PROTEIN"/>
    <property type="match status" value="1"/>
</dbReference>
<dbReference type="GO" id="GO:0005886">
    <property type="term" value="C:plasma membrane"/>
    <property type="evidence" value="ECO:0007669"/>
    <property type="project" value="UniProtKB-SubCell"/>
</dbReference>
<reference evidence="9" key="1">
    <citation type="journal article" date="2018" name="Front. Microbiol.">
        <title>Genome-Based Analysis Reveals the Taxonomy and Diversity of the Family Idiomarinaceae.</title>
        <authorList>
            <person name="Liu Y."/>
            <person name="Lai Q."/>
            <person name="Shao Z."/>
        </authorList>
    </citation>
    <scope>NUCLEOTIDE SEQUENCE [LARGE SCALE GENOMIC DNA]</scope>
    <source>
        <strain evidence="9">c121</strain>
    </source>
</reference>
<proteinExistence type="predicted"/>
<dbReference type="STRING" id="1122124.GCA_000423165_02340"/>
<organism evidence="8 9">
    <name type="scientific">Pseudidiomarina sediminum</name>
    <dbReference type="NCBI Taxonomy" id="431675"/>
    <lineage>
        <taxon>Bacteria</taxon>
        <taxon>Pseudomonadati</taxon>
        <taxon>Pseudomonadota</taxon>
        <taxon>Gammaproteobacteria</taxon>
        <taxon>Alteromonadales</taxon>
        <taxon>Idiomarinaceae</taxon>
        <taxon>Pseudidiomarina</taxon>
    </lineage>
</organism>
<feature type="domain" description="Type II secretion system protein GspF" evidence="7">
    <location>
        <begin position="126"/>
        <end position="252"/>
    </location>
</feature>
<sequence length="264" mass="29577">MMSHSWQFLLLGLLLLGVLWLVTSSVLQLVQPYCRHRVEALFEKLPIRIQRYLNGIARRHGGELEPLDFWMQTFLSLVAIAVCGVLPLPWWSKSLVAVLCLLYVVQQRGKLKLRLRTFERQWPASLDLLAMLLHAGLSFQASLQALTELESRAIPLLQLRWLYRQLQAGVSLDEALSEFAVRLPSPAVTSFNAAVLQARVTGGALADTLMAQASQGRIEQQLAAEKFAQEIGLKLLFPLVTCFFPVTFLLILGPIFIGFLTPEG</sequence>
<feature type="transmembrane region" description="Helical" evidence="6">
    <location>
        <begin position="74"/>
        <end position="105"/>
    </location>
</feature>
<evidence type="ECO:0000259" key="7">
    <source>
        <dbReference type="Pfam" id="PF00482"/>
    </source>
</evidence>
<keyword evidence="9" id="KW-1185">Reference proteome</keyword>
<evidence type="ECO:0000256" key="4">
    <source>
        <dbReference type="ARBA" id="ARBA00022989"/>
    </source>
</evidence>
<evidence type="ECO:0000256" key="3">
    <source>
        <dbReference type="ARBA" id="ARBA00022692"/>
    </source>
</evidence>
<dbReference type="Proteomes" id="UP000287022">
    <property type="component" value="Unassembled WGS sequence"/>
</dbReference>
<comment type="subcellular location">
    <subcellularLocation>
        <location evidence="1">Cell membrane</location>
        <topology evidence="1">Multi-pass membrane protein</topology>
    </subcellularLocation>
</comment>
<keyword evidence="3 6" id="KW-0812">Transmembrane</keyword>
<dbReference type="AlphaFoldDB" id="A0A432YZL5"/>
<evidence type="ECO:0000256" key="1">
    <source>
        <dbReference type="ARBA" id="ARBA00004651"/>
    </source>
</evidence>
<dbReference type="InterPro" id="IPR018076">
    <property type="entry name" value="T2SS_GspF_dom"/>
</dbReference>
<keyword evidence="5 6" id="KW-0472">Membrane</keyword>
<evidence type="ECO:0000256" key="2">
    <source>
        <dbReference type="ARBA" id="ARBA00022475"/>
    </source>
</evidence>
<keyword evidence="4 6" id="KW-1133">Transmembrane helix</keyword>
<evidence type="ECO:0000256" key="6">
    <source>
        <dbReference type="SAM" id="Phobius"/>
    </source>
</evidence>
<dbReference type="RefSeq" id="WP_026861028.1">
    <property type="nucleotide sequence ID" value="NZ_PIQE01000005.1"/>
</dbReference>
<dbReference type="InterPro" id="IPR042094">
    <property type="entry name" value="T2SS_GspF_sf"/>
</dbReference>
<dbReference type="EMBL" id="PIQE01000005">
    <property type="protein sequence ID" value="RUO69345.1"/>
    <property type="molecule type" value="Genomic_DNA"/>
</dbReference>
<evidence type="ECO:0000256" key="5">
    <source>
        <dbReference type="ARBA" id="ARBA00023136"/>
    </source>
</evidence>
<evidence type="ECO:0000313" key="8">
    <source>
        <dbReference type="EMBL" id="RUO69345.1"/>
    </source>
</evidence>
<accession>A0A432YZL5</accession>
<dbReference type="PANTHER" id="PTHR35007">
    <property type="entry name" value="INTEGRAL MEMBRANE PROTEIN-RELATED"/>
    <property type="match status" value="1"/>
</dbReference>
<feature type="transmembrane region" description="Helical" evidence="6">
    <location>
        <begin position="235"/>
        <end position="260"/>
    </location>
</feature>
<comment type="caution">
    <text evidence="8">The sequence shown here is derived from an EMBL/GenBank/DDBJ whole genome shotgun (WGS) entry which is preliminary data.</text>
</comment>
<gene>
    <name evidence="8" type="ORF">CWI80_11920</name>
</gene>